<dbReference type="GeneID" id="87916559"/>
<accession>A0AAE1IK16</accession>
<dbReference type="AlphaFoldDB" id="A0AAE1IK16"/>
<gene>
    <name evidence="1" type="ORF">Triagg1_247</name>
</gene>
<evidence type="ECO:0000313" key="1">
    <source>
        <dbReference type="EMBL" id="KAK4085257.1"/>
    </source>
</evidence>
<dbReference type="RefSeq" id="XP_062760597.1">
    <property type="nucleotide sequence ID" value="XM_062897465.1"/>
</dbReference>
<dbReference type="Proteomes" id="UP001273209">
    <property type="component" value="Unassembled WGS sequence"/>
</dbReference>
<dbReference type="EMBL" id="JAWRVG010000001">
    <property type="protein sequence ID" value="KAK4085257.1"/>
    <property type="molecule type" value="Genomic_DNA"/>
</dbReference>
<proteinExistence type="predicted"/>
<name>A0AAE1IK16_9HYPO</name>
<protein>
    <submittedName>
        <fullName evidence="1">Uncharacterized protein</fullName>
    </submittedName>
</protein>
<evidence type="ECO:0000313" key="2">
    <source>
        <dbReference type="Proteomes" id="UP001273209"/>
    </source>
</evidence>
<comment type="caution">
    <text evidence="1">The sequence shown here is derived from an EMBL/GenBank/DDBJ whole genome shotgun (WGS) entry which is preliminary data.</text>
</comment>
<reference evidence="1" key="1">
    <citation type="submission" date="2023-11" db="EMBL/GenBank/DDBJ databases">
        <title>The genome sequences of three competitors of mushroom-forming fungi.</title>
        <authorList>
            <person name="Beijen E."/>
            <person name="Ohm R.A."/>
        </authorList>
    </citation>
    <scope>NUCLEOTIDE SEQUENCE</scope>
    <source>
        <strain evidence="1">CBS 100526</strain>
    </source>
</reference>
<keyword evidence="2" id="KW-1185">Reference proteome</keyword>
<sequence>MFRIKNLYLRVSRRLPPILDSSPKVGKLDSLIFADWVEPLLQQDELETFNLTPEICMGGYFPIKDNKVVVYEVAYTEERQVIRSFICEKSHVTRAQAKALNKAEQTPEVMELKGKWGETWEGISTKTHEELLLEISGLRLNLKKCVRKSSESKDPTLPTVMNIVHGRRHGMDNLTSEVQIE</sequence>
<organism evidence="1 2">
    <name type="scientific">Trichoderma aggressivum f. europaeum</name>
    <dbReference type="NCBI Taxonomy" id="173218"/>
    <lineage>
        <taxon>Eukaryota</taxon>
        <taxon>Fungi</taxon>
        <taxon>Dikarya</taxon>
        <taxon>Ascomycota</taxon>
        <taxon>Pezizomycotina</taxon>
        <taxon>Sordariomycetes</taxon>
        <taxon>Hypocreomycetidae</taxon>
        <taxon>Hypocreales</taxon>
        <taxon>Hypocreaceae</taxon>
        <taxon>Trichoderma</taxon>
    </lineage>
</organism>